<feature type="non-terminal residue" evidence="2">
    <location>
        <position position="1"/>
    </location>
</feature>
<dbReference type="Proteomes" id="UP001529510">
    <property type="component" value="Unassembled WGS sequence"/>
</dbReference>
<evidence type="ECO:0000256" key="1">
    <source>
        <dbReference type="SAM" id="MobiDB-lite"/>
    </source>
</evidence>
<feature type="non-terminal residue" evidence="2">
    <location>
        <position position="88"/>
    </location>
</feature>
<proteinExistence type="predicted"/>
<reference evidence="2 3" key="1">
    <citation type="submission" date="2024-05" db="EMBL/GenBank/DDBJ databases">
        <title>Genome sequencing and assembly of Indian major carp, Cirrhinus mrigala (Hamilton, 1822).</title>
        <authorList>
            <person name="Mohindra V."/>
            <person name="Chowdhury L.M."/>
            <person name="Lal K."/>
            <person name="Jena J.K."/>
        </authorList>
    </citation>
    <scope>NUCLEOTIDE SEQUENCE [LARGE SCALE GENOMIC DNA]</scope>
    <source>
        <strain evidence="2">CM1030</strain>
        <tissue evidence="2">Blood</tissue>
    </source>
</reference>
<dbReference type="PANTHER" id="PTHR12975">
    <property type="entry name" value="TRANSPORT PROTEIN TRAPP"/>
    <property type="match status" value="1"/>
</dbReference>
<sequence length="88" mass="9842">GVSEAHPLQLDQPTDVGYPGNDASQSVNNVDATRPQKQANVTSHTTPTPRGTCLTLNDHDHIRQFIQEFTFRGLLPHIEKNIRQLNDQ</sequence>
<evidence type="ECO:0000313" key="3">
    <source>
        <dbReference type="Proteomes" id="UP001529510"/>
    </source>
</evidence>
<keyword evidence="3" id="KW-1185">Reference proteome</keyword>
<organism evidence="2 3">
    <name type="scientific">Cirrhinus mrigala</name>
    <name type="common">Mrigala</name>
    <dbReference type="NCBI Taxonomy" id="683832"/>
    <lineage>
        <taxon>Eukaryota</taxon>
        <taxon>Metazoa</taxon>
        <taxon>Chordata</taxon>
        <taxon>Craniata</taxon>
        <taxon>Vertebrata</taxon>
        <taxon>Euteleostomi</taxon>
        <taxon>Actinopterygii</taxon>
        <taxon>Neopterygii</taxon>
        <taxon>Teleostei</taxon>
        <taxon>Ostariophysi</taxon>
        <taxon>Cypriniformes</taxon>
        <taxon>Cyprinidae</taxon>
        <taxon>Labeoninae</taxon>
        <taxon>Labeonini</taxon>
        <taxon>Cirrhinus</taxon>
    </lineage>
</organism>
<feature type="compositionally biased region" description="Polar residues" evidence="1">
    <location>
        <begin position="22"/>
        <end position="49"/>
    </location>
</feature>
<feature type="region of interest" description="Disordered" evidence="1">
    <location>
        <begin position="1"/>
        <end position="51"/>
    </location>
</feature>
<dbReference type="EMBL" id="JAMKFB020000020">
    <property type="protein sequence ID" value="KAL0164232.1"/>
    <property type="molecule type" value="Genomic_DNA"/>
</dbReference>
<comment type="caution">
    <text evidence="2">The sequence shown here is derived from an EMBL/GenBank/DDBJ whole genome shotgun (WGS) entry which is preliminary data.</text>
</comment>
<protein>
    <submittedName>
        <fullName evidence="2">Uncharacterized protein</fullName>
    </submittedName>
</protein>
<dbReference type="Pfam" id="PF12739">
    <property type="entry name" value="TRAPPC-Trs85"/>
    <property type="match status" value="1"/>
</dbReference>
<accession>A0ABD0NS37</accession>
<gene>
    <name evidence="2" type="ORF">M9458_039985</name>
</gene>
<dbReference type="InterPro" id="IPR024420">
    <property type="entry name" value="TRAPP_III_complex_Trs85"/>
</dbReference>
<evidence type="ECO:0000313" key="2">
    <source>
        <dbReference type="EMBL" id="KAL0164232.1"/>
    </source>
</evidence>
<name>A0ABD0NS37_CIRMR</name>
<dbReference type="AlphaFoldDB" id="A0ABD0NS37"/>
<dbReference type="PANTHER" id="PTHR12975:SF6">
    <property type="entry name" value="TRAFFICKING PROTEIN PARTICLE COMPLEX SUBUNIT 8"/>
    <property type="match status" value="1"/>
</dbReference>